<dbReference type="Proteomes" id="UP000251075">
    <property type="component" value="Unassembled WGS sequence"/>
</dbReference>
<keyword evidence="2" id="KW-1185">Reference proteome</keyword>
<dbReference type="RefSeq" id="WP_112142934.1">
    <property type="nucleotide sequence ID" value="NZ_PGTO01000003.1"/>
</dbReference>
<comment type="caution">
    <text evidence="1">The sequence shown here is derived from an EMBL/GenBank/DDBJ whole genome shotgun (WGS) entry which is preliminary data.</text>
</comment>
<dbReference type="OrthoDB" id="7358954at2"/>
<evidence type="ECO:0008006" key="3">
    <source>
        <dbReference type="Google" id="ProtNLM"/>
    </source>
</evidence>
<evidence type="ECO:0000313" key="1">
    <source>
        <dbReference type="EMBL" id="RAU22951.1"/>
    </source>
</evidence>
<organism evidence="1 2">
    <name type="scientific">Paramagnetospirillum kuznetsovii</name>
    <dbReference type="NCBI Taxonomy" id="2053833"/>
    <lineage>
        <taxon>Bacteria</taxon>
        <taxon>Pseudomonadati</taxon>
        <taxon>Pseudomonadota</taxon>
        <taxon>Alphaproteobacteria</taxon>
        <taxon>Rhodospirillales</taxon>
        <taxon>Magnetospirillaceae</taxon>
        <taxon>Paramagnetospirillum</taxon>
    </lineage>
</organism>
<dbReference type="AlphaFoldDB" id="A0A364P0U9"/>
<evidence type="ECO:0000313" key="2">
    <source>
        <dbReference type="Proteomes" id="UP000251075"/>
    </source>
</evidence>
<dbReference type="GO" id="GO:0044781">
    <property type="term" value="P:bacterial-type flagellum organization"/>
    <property type="evidence" value="ECO:0007669"/>
    <property type="project" value="InterPro"/>
</dbReference>
<dbReference type="EMBL" id="PGTO01000003">
    <property type="protein sequence ID" value="RAU22951.1"/>
    <property type="molecule type" value="Genomic_DNA"/>
</dbReference>
<reference evidence="1 2" key="1">
    <citation type="submission" date="2017-11" db="EMBL/GenBank/DDBJ databases">
        <title>Draft genome sequence of magnetotactic bacterium Magnetospirillum kuznetsovii LBB-42.</title>
        <authorList>
            <person name="Grouzdev D.S."/>
            <person name="Rysina M.S."/>
            <person name="Baslerov R.V."/>
            <person name="Koziaeva V."/>
        </authorList>
    </citation>
    <scope>NUCLEOTIDE SEQUENCE [LARGE SCALE GENOMIC DNA]</scope>
    <source>
        <strain evidence="1 2">LBB-42</strain>
    </source>
</reference>
<dbReference type="InterPro" id="IPR010845">
    <property type="entry name" value="FlaF"/>
</dbReference>
<name>A0A364P0U9_9PROT</name>
<accession>A0A364P0U9</accession>
<proteinExistence type="predicted"/>
<dbReference type="Pfam" id="PF07309">
    <property type="entry name" value="FlaF"/>
    <property type="match status" value="1"/>
</dbReference>
<gene>
    <name evidence="1" type="ORF">CU669_06100</name>
</gene>
<protein>
    <recommendedName>
        <fullName evidence="3">Flagellar protein FlaF</fullName>
    </recommendedName>
</protein>
<sequence>MSQQTSLSLAEEQAFQLSQAAIQLDQSRGDRDKNIGPFAAALKGNLDTWVALCTIIAHEDCMLSEDVKRNLRRLAQFVADKTLAGVETVTNETIDSFININLQISEGLLEGAKS</sequence>